<keyword evidence="3" id="KW-1185">Reference proteome</keyword>
<protein>
    <submittedName>
        <fullName evidence="2">NTP pyrophosphatase (Non-canonical NTP hydrolase)</fullName>
    </submittedName>
</protein>
<evidence type="ECO:0000259" key="1">
    <source>
        <dbReference type="Pfam" id="PF03819"/>
    </source>
</evidence>
<proteinExistence type="predicted"/>
<name>A0A5S5AWX1_9FIRM</name>
<evidence type="ECO:0000313" key="2">
    <source>
        <dbReference type="EMBL" id="TYP57462.1"/>
    </source>
</evidence>
<gene>
    <name evidence="2" type="ORF">LZ11_00776</name>
</gene>
<dbReference type="SUPFAM" id="SSF101386">
    <property type="entry name" value="all-alpha NTP pyrophosphatases"/>
    <property type="match status" value="1"/>
</dbReference>
<sequence length="106" mass="11628">MDLMDLQEKVDAFIKGTLGAEVPAGVRLMDLVAEVGELSKEFLKATDYGERAFETTGGWESEMGDVLFSLISLANVTGVKLEECLLKALDKYQERFYERGGIGSGE</sequence>
<evidence type="ECO:0000313" key="3">
    <source>
        <dbReference type="Proteomes" id="UP000322294"/>
    </source>
</evidence>
<dbReference type="Pfam" id="PF03819">
    <property type="entry name" value="MazG"/>
    <property type="match status" value="1"/>
</dbReference>
<feature type="domain" description="NTP pyrophosphohydrolase MazG-like" evidence="1">
    <location>
        <begin position="31"/>
        <end position="95"/>
    </location>
</feature>
<comment type="caution">
    <text evidence="2">The sequence shown here is derived from an EMBL/GenBank/DDBJ whole genome shotgun (WGS) entry which is preliminary data.</text>
</comment>
<dbReference type="InterPro" id="IPR047046">
    <property type="entry name" value="YpjD/YvdC"/>
</dbReference>
<keyword evidence="2" id="KW-0378">Hydrolase</keyword>
<dbReference type="PANTHER" id="PTHR42692:SF2">
    <property type="entry name" value="IG HYPOTHETICAL 16995"/>
    <property type="match status" value="1"/>
</dbReference>
<dbReference type="RefSeq" id="WP_222927175.1">
    <property type="nucleotide sequence ID" value="NZ_VNHO01000006.1"/>
</dbReference>
<dbReference type="EMBL" id="VNHO01000006">
    <property type="protein sequence ID" value="TYP57462.1"/>
    <property type="molecule type" value="Genomic_DNA"/>
</dbReference>
<accession>A0A5S5AWX1</accession>
<dbReference type="PANTHER" id="PTHR42692">
    <property type="entry name" value="NUCLEOTIDE PYROPHOSPHOHYDROLASE"/>
    <property type="match status" value="1"/>
</dbReference>
<dbReference type="Proteomes" id="UP000322294">
    <property type="component" value="Unassembled WGS sequence"/>
</dbReference>
<dbReference type="Gene3D" id="1.10.287.1080">
    <property type="entry name" value="MazG-like"/>
    <property type="match status" value="1"/>
</dbReference>
<dbReference type="InterPro" id="IPR004518">
    <property type="entry name" value="MazG-like_dom"/>
</dbReference>
<reference evidence="2 3" key="1">
    <citation type="submission" date="2019-07" db="EMBL/GenBank/DDBJ databases">
        <title>Genomic Encyclopedia of Type Strains, Phase I: the one thousand microbial genomes (KMG-I) project.</title>
        <authorList>
            <person name="Kyrpides N."/>
        </authorList>
    </citation>
    <scope>NUCLEOTIDE SEQUENCE [LARGE SCALE GENOMIC DNA]</scope>
    <source>
        <strain evidence="2 3">DSM 16647</strain>
    </source>
</reference>
<dbReference type="GO" id="GO:0016787">
    <property type="term" value="F:hydrolase activity"/>
    <property type="evidence" value="ECO:0007669"/>
    <property type="project" value="UniProtKB-KW"/>
</dbReference>
<organism evidence="2 3">
    <name type="scientific">Thermosediminibacter litoriperuensis</name>
    <dbReference type="NCBI Taxonomy" id="291989"/>
    <lineage>
        <taxon>Bacteria</taxon>
        <taxon>Bacillati</taxon>
        <taxon>Bacillota</taxon>
        <taxon>Clostridia</taxon>
        <taxon>Thermosediminibacterales</taxon>
        <taxon>Thermosediminibacteraceae</taxon>
        <taxon>Thermosediminibacter</taxon>
    </lineage>
</organism>
<dbReference type="AlphaFoldDB" id="A0A5S5AWX1"/>